<keyword evidence="4" id="KW-1185">Reference proteome</keyword>
<name>H8MF90_CORCM</name>
<protein>
    <submittedName>
        <fullName evidence="3">Zeaxanthin glucosyl transferase 2C</fullName>
    </submittedName>
</protein>
<keyword evidence="1" id="KW-0328">Glycosyltransferase</keyword>
<gene>
    <name evidence="3" type="primary">yjiC</name>
    <name evidence="3" type="ordered locus">COCOR_04409</name>
</gene>
<dbReference type="InterPro" id="IPR050271">
    <property type="entry name" value="UDP-glycosyltransferase"/>
</dbReference>
<dbReference type="InterPro" id="IPR002213">
    <property type="entry name" value="UDP_glucos_trans"/>
</dbReference>
<dbReference type="GO" id="GO:0008194">
    <property type="term" value="F:UDP-glycosyltransferase activity"/>
    <property type="evidence" value="ECO:0007669"/>
    <property type="project" value="InterPro"/>
</dbReference>
<evidence type="ECO:0000313" key="4">
    <source>
        <dbReference type="Proteomes" id="UP000007587"/>
    </source>
</evidence>
<dbReference type="InParanoid" id="H8MF90"/>
<dbReference type="EMBL" id="CP003389">
    <property type="protein sequence ID" value="AFE11049.1"/>
    <property type="molecule type" value="Genomic_DNA"/>
</dbReference>
<dbReference type="HOGENOM" id="CLU_000537_7_1_7"/>
<keyword evidence="2 3" id="KW-0808">Transferase</keyword>
<dbReference type="KEGG" id="ccx:COCOR_04409"/>
<dbReference type="PANTHER" id="PTHR48043:SF145">
    <property type="entry name" value="FI06409P-RELATED"/>
    <property type="match status" value="1"/>
</dbReference>
<dbReference type="Pfam" id="PF00201">
    <property type="entry name" value="UDPGT"/>
    <property type="match status" value="1"/>
</dbReference>
<evidence type="ECO:0000313" key="3">
    <source>
        <dbReference type="EMBL" id="AFE11049.1"/>
    </source>
</evidence>
<dbReference type="CDD" id="cd03784">
    <property type="entry name" value="GT1_Gtf-like"/>
    <property type="match status" value="1"/>
</dbReference>
<dbReference type="SUPFAM" id="SSF53756">
    <property type="entry name" value="UDP-Glycosyltransferase/glycogen phosphorylase"/>
    <property type="match status" value="1"/>
</dbReference>
<organism evidence="3 4">
    <name type="scientific">Corallococcus coralloides (strain ATCC 25202 / DSM 2259 / NBRC 100086 / M2)</name>
    <name type="common">Myxococcus coralloides</name>
    <dbReference type="NCBI Taxonomy" id="1144275"/>
    <lineage>
        <taxon>Bacteria</taxon>
        <taxon>Pseudomonadati</taxon>
        <taxon>Myxococcota</taxon>
        <taxon>Myxococcia</taxon>
        <taxon>Myxococcales</taxon>
        <taxon>Cystobacterineae</taxon>
        <taxon>Myxococcaceae</taxon>
        <taxon>Corallococcus</taxon>
    </lineage>
</organism>
<dbReference type="RefSeq" id="WP_014397218.1">
    <property type="nucleotide sequence ID" value="NC_017030.1"/>
</dbReference>
<dbReference type="STRING" id="1144275.COCOR_04409"/>
<dbReference type="Proteomes" id="UP000007587">
    <property type="component" value="Chromosome"/>
</dbReference>
<reference evidence="4" key="2">
    <citation type="submission" date="2012-03" db="EMBL/GenBank/DDBJ databases">
        <title>Genome sequence of the fruiting myxobacterium Corallococcus coralloides DSM 2259.</title>
        <authorList>
            <person name="Huntley S."/>
            <person name="Zhang Y."/>
            <person name="Treuner-Lange A."/>
            <person name="Sensen C.W."/>
            <person name="Sogaard-Andersen L."/>
        </authorList>
    </citation>
    <scope>NUCLEOTIDE SEQUENCE [LARGE SCALE GENOMIC DNA]</scope>
    <source>
        <strain evidence="4">ATCC 25202 / DSM 2259 / NBRC 100086 / M2</strain>
    </source>
</reference>
<dbReference type="PANTHER" id="PTHR48043">
    <property type="entry name" value="EG:EG0003.4 PROTEIN-RELATED"/>
    <property type="match status" value="1"/>
</dbReference>
<sequence length="432" mass="47408">MATILVAPLPLAGHLNPTLKLAKTLRARGHRVVYCSLPDVESSLQAEGFELLPVFTSFFPKGLVAEMTAKASHARGRELRNLARDHIQRRNAVLQATLDGEYDRLLDALRPDLVLCDDRVVDLPIVCHGQGVPVARLNTTLPQHLLHLLPTSNGKPLIRVLRPVLRRLEAVLARAGLVPRFQEFHRRLALKHGCPMEPVDFPPFQLPLLRDVVLFPREFATPDMPAGREPVLHLGPSIDLERQEPAFPWERLKEGQPLIFFSLGTLASSGLARQVLKTVCEAAALRPQWQFVLAVGSVLDPAEFDGGPARIVAVQKAPQLQLLRTAAAMITHGGFNSVKECIYFGVPMVALPMKDDQPDVTRLVVHHGLGVQGAVKQLKPRTLLSLLDSVVGSASHAQALARMSSRFREAEADMAAIEQLLPGPQPTIKRAS</sequence>
<dbReference type="AlphaFoldDB" id="H8MF90"/>
<accession>H8MF90</accession>
<dbReference type="Gene3D" id="3.40.50.2000">
    <property type="entry name" value="Glycogen Phosphorylase B"/>
    <property type="match status" value="2"/>
</dbReference>
<evidence type="ECO:0000256" key="2">
    <source>
        <dbReference type="ARBA" id="ARBA00022679"/>
    </source>
</evidence>
<proteinExistence type="predicted"/>
<evidence type="ECO:0000256" key="1">
    <source>
        <dbReference type="ARBA" id="ARBA00022676"/>
    </source>
</evidence>
<reference evidence="3 4" key="1">
    <citation type="journal article" date="2012" name="J. Bacteriol.">
        <title>Complete Genome Sequence of the Fruiting Myxobacterium Corallococcus coralloides DSM 2259.</title>
        <authorList>
            <person name="Huntley S."/>
            <person name="Zhang Y."/>
            <person name="Treuner-Lange A."/>
            <person name="Kneip S."/>
            <person name="Sensen C.W."/>
            <person name="Sogaard-Andersen L."/>
        </authorList>
    </citation>
    <scope>NUCLEOTIDE SEQUENCE [LARGE SCALE GENOMIC DNA]</scope>
    <source>
        <strain evidence="4">ATCC 25202 / DSM 2259 / NBRC 100086 / M2</strain>
    </source>
</reference>
<dbReference type="eggNOG" id="COG1819">
    <property type="taxonomic scope" value="Bacteria"/>
</dbReference>